<organism evidence="2 3">
    <name type="scientific">Candidatus Magnetoglobus multicellularis str. Araruama</name>
    <dbReference type="NCBI Taxonomy" id="890399"/>
    <lineage>
        <taxon>Bacteria</taxon>
        <taxon>Pseudomonadati</taxon>
        <taxon>Thermodesulfobacteriota</taxon>
        <taxon>Desulfobacteria</taxon>
        <taxon>Desulfobacterales</taxon>
        <taxon>Desulfobacteraceae</taxon>
        <taxon>Candidatus Magnetoglobus</taxon>
    </lineage>
</organism>
<evidence type="ECO:0000313" key="3">
    <source>
        <dbReference type="Proteomes" id="UP000189670"/>
    </source>
</evidence>
<evidence type="ECO:0000259" key="1">
    <source>
        <dbReference type="Pfam" id="PF12654"/>
    </source>
</evidence>
<sequence>MARIDDYNNAKKFAVENLSKIAFETIASYSGFDPLAGDKFQVPFLNRMYQVDYPEFNFISEDDHDVPIQEQVLLLHYMNGRPQTKFVTWVAYREIPGASFYFSAFVKRAIEPLKKVFGNQLKILNHIAKKLDGRTVELGDLGLEFQILPNISVRIVMWAGDDEFPPEANILFPNNIHEIFSPEDIAWLAGMLVYRLIALSKE</sequence>
<dbReference type="EMBL" id="ATBP01000071">
    <property type="protein sequence ID" value="ETR73330.1"/>
    <property type="molecule type" value="Genomic_DNA"/>
</dbReference>
<protein>
    <recommendedName>
        <fullName evidence="1">DUF3786 domain-containing protein</fullName>
    </recommendedName>
</protein>
<name>A0A1V1PEU3_9BACT</name>
<comment type="caution">
    <text evidence="2">The sequence shown here is derived from an EMBL/GenBank/DDBJ whole genome shotgun (WGS) entry which is preliminary data.</text>
</comment>
<evidence type="ECO:0000313" key="2">
    <source>
        <dbReference type="EMBL" id="ETR73330.1"/>
    </source>
</evidence>
<gene>
    <name evidence="2" type="ORF">OMM_01040</name>
</gene>
<dbReference type="AlphaFoldDB" id="A0A1V1PEU3"/>
<reference evidence="3" key="1">
    <citation type="submission" date="2012-11" db="EMBL/GenBank/DDBJ databases">
        <authorList>
            <person name="Lucero-Rivera Y.E."/>
            <person name="Tovar-Ramirez D."/>
        </authorList>
    </citation>
    <scope>NUCLEOTIDE SEQUENCE [LARGE SCALE GENOMIC DNA]</scope>
    <source>
        <strain evidence="3">Araruama</strain>
    </source>
</reference>
<proteinExistence type="predicted"/>
<accession>A0A1V1PEU3</accession>
<dbReference type="Proteomes" id="UP000189670">
    <property type="component" value="Unassembled WGS sequence"/>
</dbReference>
<dbReference type="InterPro" id="IPR024264">
    <property type="entry name" value="DUF3786"/>
</dbReference>
<dbReference type="Pfam" id="PF12654">
    <property type="entry name" value="DUF3786"/>
    <property type="match status" value="1"/>
</dbReference>
<feature type="domain" description="DUF3786" evidence="1">
    <location>
        <begin position="23"/>
        <end position="194"/>
    </location>
</feature>